<dbReference type="Pfam" id="PF02838">
    <property type="entry name" value="Glyco_hydro_20b"/>
    <property type="match status" value="1"/>
</dbReference>
<dbReference type="EC" id="3.2.1.52" evidence="3"/>
<accession>A0A4Y8S8A3</accession>
<proteinExistence type="inferred from homology"/>
<dbReference type="SUPFAM" id="SSF55545">
    <property type="entry name" value="beta-N-acetylhexosaminidase-like domain"/>
    <property type="match status" value="1"/>
</dbReference>
<dbReference type="Gene3D" id="3.90.182.10">
    <property type="entry name" value="Toxin - Anthrax Protective Antigen,domain 1"/>
    <property type="match status" value="1"/>
</dbReference>
<dbReference type="InterPro" id="IPR015882">
    <property type="entry name" value="HEX_bac_N"/>
</dbReference>
<dbReference type="PANTHER" id="PTHR22600:SF57">
    <property type="entry name" value="BETA-N-ACETYLHEXOSAMINIDASE"/>
    <property type="match status" value="1"/>
</dbReference>
<name>A0A4Y8S8A3_9SPHI</name>
<dbReference type="InterPro" id="IPR011658">
    <property type="entry name" value="PA14_dom"/>
</dbReference>
<dbReference type="InterPro" id="IPR015883">
    <property type="entry name" value="Glyco_hydro_20_cat"/>
</dbReference>
<evidence type="ECO:0000256" key="6">
    <source>
        <dbReference type="PIRSR" id="PIRSR625705-1"/>
    </source>
</evidence>
<keyword evidence="7" id="KW-0732">Signal</keyword>
<evidence type="ECO:0000256" key="7">
    <source>
        <dbReference type="SAM" id="SignalP"/>
    </source>
</evidence>
<keyword evidence="5" id="KW-0326">Glycosidase</keyword>
<dbReference type="GO" id="GO:0004563">
    <property type="term" value="F:beta-N-acetylhexosaminidase activity"/>
    <property type="evidence" value="ECO:0007669"/>
    <property type="project" value="UniProtKB-EC"/>
</dbReference>
<feature type="chain" id="PRO_5021206949" description="beta-N-acetylhexosaminidase" evidence="7">
    <location>
        <begin position="25"/>
        <end position="767"/>
    </location>
</feature>
<keyword evidence="4" id="KW-0378">Hydrolase</keyword>
<dbReference type="PROSITE" id="PS51820">
    <property type="entry name" value="PA14"/>
    <property type="match status" value="1"/>
</dbReference>
<reference evidence="9 10" key="1">
    <citation type="journal article" date="2017" name="Int. J. Syst. Evol. Microbiol.">
        <title>Mucilaginibacterpsychrotolerans sp. nov., isolated from peatlands.</title>
        <authorList>
            <person name="Deng Y."/>
            <person name="Shen L."/>
            <person name="Xu B."/>
            <person name="Liu Y."/>
            <person name="Gu Z."/>
            <person name="Liu H."/>
            <person name="Zhou Y."/>
        </authorList>
    </citation>
    <scope>NUCLEOTIDE SEQUENCE [LARGE SCALE GENOMIC DNA]</scope>
    <source>
        <strain evidence="9 10">NH7-4</strain>
    </source>
</reference>
<dbReference type="AlphaFoldDB" id="A0A4Y8S8A3"/>
<evidence type="ECO:0000313" key="10">
    <source>
        <dbReference type="Proteomes" id="UP000297540"/>
    </source>
</evidence>
<organism evidence="9 10">
    <name type="scientific">Mucilaginibacter psychrotolerans</name>
    <dbReference type="NCBI Taxonomy" id="1524096"/>
    <lineage>
        <taxon>Bacteria</taxon>
        <taxon>Pseudomonadati</taxon>
        <taxon>Bacteroidota</taxon>
        <taxon>Sphingobacteriia</taxon>
        <taxon>Sphingobacteriales</taxon>
        <taxon>Sphingobacteriaceae</taxon>
        <taxon>Mucilaginibacter</taxon>
    </lineage>
</organism>
<dbReference type="InterPro" id="IPR017853">
    <property type="entry name" value="GH"/>
</dbReference>
<feature type="domain" description="PA14" evidence="8">
    <location>
        <begin position="626"/>
        <end position="767"/>
    </location>
</feature>
<evidence type="ECO:0000256" key="3">
    <source>
        <dbReference type="ARBA" id="ARBA00012663"/>
    </source>
</evidence>
<dbReference type="PRINTS" id="PR00738">
    <property type="entry name" value="GLHYDRLASE20"/>
</dbReference>
<evidence type="ECO:0000256" key="4">
    <source>
        <dbReference type="ARBA" id="ARBA00022801"/>
    </source>
</evidence>
<dbReference type="Proteomes" id="UP000297540">
    <property type="component" value="Unassembled WGS sequence"/>
</dbReference>
<sequence>MNTTIKQFLLVFAIAICTFTAAKAHPPAEDPNMGIIPAPASLKKTAGMFRFNGLTQIKADKPNDKTVLFLKDFLKNNRHFNNKISKYNHKTKAATGLILTSFGADKLPAEGYKLTITPKKITIIGKGAGLFYGVQTLIQLLPVAVSNTELLPCVTIEDAPRFGYRGMMLDVSRHFFTVPQVKQVIEMLAAYKLNTFHWHLVDGQGWRIQIKKYPKLTEVGAYRLQTMYGNNRDWPDSLSYGGFYTQDDIRDVVKFAADRYINVIPEIEMPAHSDAALRAYPELRCEAADAKNPARSINGIYCPTEATFTFLQDVLTEVMALFPSKYIHVGGDEANKQPWKESAFVQALMKEKGLKDEKEVQSYFIQRMEKFINSKGRIMIGWDEILEGGLAPNAVVMSWQGEEGGIAAARQHHNVIMTPQTTGNYFDHYQSGSPQEPASFGRYAVLKETYDYDPVSKQLTPEEQKYVMGTQGNLWTEYVPTMAKLQYQIFPRLFALAEVAWTKPENKNYDNFANVRLAKHFGRLEAMGYNYRVPTPFAVIDTILFGNKFTYTPTSVVPGARIYYTLNGRDPLDTDWEYTTPVTITIPAGEKREFKARVITPTGRRSIATRVLMVNRPLIPATAYTNGKPGLKYKMVKGRFTSPDQLDYVTLTDSATTDKLNAEALKKDNPYFGVVYEGYVDIPEDGAYNFSQASYTDTELFIDGEKITETEYMLPLAKGLHKIKVKYIYQAPIQAPGSRARQTPLHIYIIEPGDSKKGEFEAGNLFY</sequence>
<evidence type="ECO:0000256" key="5">
    <source>
        <dbReference type="ARBA" id="ARBA00023295"/>
    </source>
</evidence>
<evidence type="ECO:0000256" key="2">
    <source>
        <dbReference type="ARBA" id="ARBA00006285"/>
    </source>
</evidence>
<dbReference type="Pfam" id="PF13287">
    <property type="entry name" value="Fn3_assoc"/>
    <property type="match status" value="1"/>
</dbReference>
<dbReference type="SUPFAM" id="SSF56988">
    <property type="entry name" value="Anthrax protective antigen"/>
    <property type="match status" value="1"/>
</dbReference>
<comment type="catalytic activity">
    <reaction evidence="1">
        <text>Hydrolysis of terminal non-reducing N-acetyl-D-hexosamine residues in N-acetyl-beta-D-hexosaminides.</text>
        <dbReference type="EC" id="3.2.1.52"/>
    </reaction>
</comment>
<dbReference type="EMBL" id="SOZE01000026">
    <property type="protein sequence ID" value="TFF34830.1"/>
    <property type="molecule type" value="Genomic_DNA"/>
</dbReference>
<comment type="caution">
    <text evidence="9">The sequence shown here is derived from an EMBL/GenBank/DDBJ whole genome shotgun (WGS) entry which is preliminary data.</text>
</comment>
<evidence type="ECO:0000259" key="8">
    <source>
        <dbReference type="PROSITE" id="PS51820"/>
    </source>
</evidence>
<protein>
    <recommendedName>
        <fullName evidence="3">beta-N-acetylhexosaminidase</fullName>
        <ecNumber evidence="3">3.2.1.52</ecNumber>
    </recommendedName>
</protein>
<dbReference type="InterPro" id="IPR026876">
    <property type="entry name" value="Fn3_assoc_repeat"/>
</dbReference>
<dbReference type="GO" id="GO:0030203">
    <property type="term" value="P:glycosaminoglycan metabolic process"/>
    <property type="evidence" value="ECO:0007669"/>
    <property type="project" value="TreeGrafter"/>
</dbReference>
<evidence type="ECO:0000313" key="9">
    <source>
        <dbReference type="EMBL" id="TFF34830.1"/>
    </source>
</evidence>
<dbReference type="OrthoDB" id="1006965at2"/>
<dbReference type="CDD" id="cd06563">
    <property type="entry name" value="GH20_chitobiase-like"/>
    <property type="match status" value="1"/>
</dbReference>
<dbReference type="Gene3D" id="3.30.379.10">
    <property type="entry name" value="Chitobiase/beta-hexosaminidase domain 2-like"/>
    <property type="match status" value="1"/>
</dbReference>
<dbReference type="InterPro" id="IPR025705">
    <property type="entry name" value="Beta_hexosaminidase_sua/sub"/>
</dbReference>
<evidence type="ECO:0000256" key="1">
    <source>
        <dbReference type="ARBA" id="ARBA00001231"/>
    </source>
</evidence>
<comment type="similarity">
    <text evidence="2">Belongs to the glycosyl hydrolase 20 family.</text>
</comment>
<dbReference type="Gene3D" id="3.20.20.80">
    <property type="entry name" value="Glycosidases"/>
    <property type="match status" value="1"/>
</dbReference>
<gene>
    <name evidence="9" type="ORF">E2R66_20830</name>
</gene>
<dbReference type="SUPFAM" id="SSF51445">
    <property type="entry name" value="(Trans)glycosidases"/>
    <property type="match status" value="1"/>
</dbReference>
<dbReference type="Pfam" id="PF07691">
    <property type="entry name" value="PA14"/>
    <property type="match status" value="1"/>
</dbReference>
<dbReference type="GO" id="GO:0016020">
    <property type="term" value="C:membrane"/>
    <property type="evidence" value="ECO:0007669"/>
    <property type="project" value="TreeGrafter"/>
</dbReference>
<dbReference type="RefSeq" id="WP_133234361.1">
    <property type="nucleotide sequence ID" value="NZ_SOZE01000026.1"/>
</dbReference>
<dbReference type="Pfam" id="PF00728">
    <property type="entry name" value="Glyco_hydro_20"/>
    <property type="match status" value="1"/>
</dbReference>
<feature type="active site" description="Proton donor" evidence="6">
    <location>
        <position position="333"/>
    </location>
</feature>
<dbReference type="SMART" id="SM00758">
    <property type="entry name" value="PA14"/>
    <property type="match status" value="1"/>
</dbReference>
<dbReference type="GO" id="GO:0005975">
    <property type="term" value="P:carbohydrate metabolic process"/>
    <property type="evidence" value="ECO:0007669"/>
    <property type="project" value="InterPro"/>
</dbReference>
<dbReference type="InterPro" id="IPR029018">
    <property type="entry name" value="Hex-like_dom2"/>
</dbReference>
<dbReference type="InterPro" id="IPR037524">
    <property type="entry name" value="PA14/GLEYA"/>
</dbReference>
<dbReference type="PANTHER" id="PTHR22600">
    <property type="entry name" value="BETA-HEXOSAMINIDASE"/>
    <property type="match status" value="1"/>
</dbReference>
<feature type="signal peptide" evidence="7">
    <location>
        <begin position="1"/>
        <end position="24"/>
    </location>
</feature>
<keyword evidence="10" id="KW-1185">Reference proteome</keyword>